<gene>
    <name evidence="4" type="ORF">JOC47_000924</name>
</gene>
<feature type="domain" description="Helix-turn-helix type 11" evidence="1">
    <location>
        <begin position="21"/>
        <end position="65"/>
    </location>
</feature>
<evidence type="ECO:0000313" key="5">
    <source>
        <dbReference type="Proteomes" id="UP000774000"/>
    </source>
</evidence>
<evidence type="ECO:0000259" key="2">
    <source>
        <dbReference type="Pfam" id="PF13280"/>
    </source>
</evidence>
<dbReference type="InterPro" id="IPR051534">
    <property type="entry name" value="CBASS_pafABC_assoc_protein"/>
</dbReference>
<dbReference type="Pfam" id="PF08279">
    <property type="entry name" value="HTH_11"/>
    <property type="match status" value="1"/>
</dbReference>
<proteinExistence type="predicted"/>
<protein>
    <submittedName>
        <fullName evidence="4">DNA-binding transcriptional regulator YafY</fullName>
    </submittedName>
</protein>
<reference evidence="4" key="1">
    <citation type="submission" date="2021-01" db="EMBL/GenBank/DDBJ databases">
        <title>Genomic Encyclopedia of Type Strains, Phase IV (KMG-IV): sequencing the most valuable type-strain genomes for metagenomic binning, comparative biology and taxonomic classification.</title>
        <authorList>
            <person name="Goeker M."/>
        </authorList>
    </citation>
    <scope>NUCLEOTIDE SEQUENCE</scope>
    <source>
        <strain evidence="4">DSM 23230</strain>
    </source>
</reference>
<dbReference type="PANTHER" id="PTHR34580">
    <property type="match status" value="1"/>
</dbReference>
<organism evidence="4 5">
    <name type="scientific">Halanaerobacter jeridensis</name>
    <dbReference type="NCBI Taxonomy" id="706427"/>
    <lineage>
        <taxon>Bacteria</taxon>
        <taxon>Bacillati</taxon>
        <taxon>Bacillota</taxon>
        <taxon>Clostridia</taxon>
        <taxon>Halanaerobiales</taxon>
        <taxon>Halobacteroidaceae</taxon>
        <taxon>Halanaerobacter</taxon>
    </lineage>
</organism>
<dbReference type="InterPro" id="IPR036388">
    <property type="entry name" value="WH-like_DNA-bd_sf"/>
</dbReference>
<evidence type="ECO:0000259" key="3">
    <source>
        <dbReference type="Pfam" id="PF25583"/>
    </source>
</evidence>
<keyword evidence="4" id="KW-0238">DNA-binding</keyword>
<name>A0A939BP05_9FIRM</name>
<comment type="caution">
    <text evidence="4">The sequence shown here is derived from an EMBL/GenBank/DDBJ whole genome shotgun (WGS) entry which is preliminary data.</text>
</comment>
<dbReference type="RefSeq" id="WP_204700805.1">
    <property type="nucleotide sequence ID" value="NZ_JAFBDQ010000004.1"/>
</dbReference>
<dbReference type="AlphaFoldDB" id="A0A939BP05"/>
<evidence type="ECO:0000259" key="1">
    <source>
        <dbReference type="Pfam" id="PF08279"/>
    </source>
</evidence>
<keyword evidence="5" id="KW-1185">Reference proteome</keyword>
<accession>A0A939BP05</accession>
<evidence type="ECO:0000313" key="4">
    <source>
        <dbReference type="EMBL" id="MBM7556088.1"/>
    </source>
</evidence>
<feature type="domain" description="WCX" evidence="3">
    <location>
        <begin position="243"/>
        <end position="319"/>
    </location>
</feature>
<dbReference type="PROSITE" id="PS52050">
    <property type="entry name" value="WYL"/>
    <property type="match status" value="1"/>
</dbReference>
<dbReference type="Pfam" id="PF25583">
    <property type="entry name" value="WCX"/>
    <property type="match status" value="1"/>
</dbReference>
<dbReference type="Pfam" id="PF13280">
    <property type="entry name" value="WYL"/>
    <property type="match status" value="1"/>
</dbReference>
<dbReference type="GO" id="GO:0003677">
    <property type="term" value="F:DNA binding"/>
    <property type="evidence" value="ECO:0007669"/>
    <property type="project" value="UniProtKB-KW"/>
</dbReference>
<sequence>MGISTKVSKLIKFISMTEQKYSTYSREEIMDALNISESTFYRYLKQLREEVEIPIEKDQRTDGYKIREDYYMTPPDLSVSEALSLVLAGNNILNNLEFPYCNEVNMATAKLMATLPEETNYLLSNLENKIHFNLKSLVDYNNYSEVFNTLQQGIQETKKVRIEYDSASKNEVTKRKISPYALDFNEGALYVYAHCNLRQDMRVFRVDRIKGIELLDLSFIYPDDFSVEDYLGTAWGVECGKEEEEIKIKFTGRAVRKVKENNYHSTQELEEINEDEVVMTINTCSFNEVKEWILGFGAEAEVLKPERLREEVREEVDKLREVYGND</sequence>
<dbReference type="InterPro" id="IPR026881">
    <property type="entry name" value="WYL_dom"/>
</dbReference>
<dbReference type="Proteomes" id="UP000774000">
    <property type="component" value="Unassembled WGS sequence"/>
</dbReference>
<dbReference type="Gene3D" id="1.10.10.10">
    <property type="entry name" value="Winged helix-like DNA-binding domain superfamily/Winged helix DNA-binding domain"/>
    <property type="match status" value="1"/>
</dbReference>
<dbReference type="EMBL" id="JAFBDQ010000004">
    <property type="protein sequence ID" value="MBM7556088.1"/>
    <property type="molecule type" value="Genomic_DNA"/>
</dbReference>
<dbReference type="InterPro" id="IPR013196">
    <property type="entry name" value="HTH_11"/>
</dbReference>
<feature type="domain" description="WYL" evidence="2">
    <location>
        <begin position="145"/>
        <end position="213"/>
    </location>
</feature>
<dbReference type="InterPro" id="IPR057727">
    <property type="entry name" value="WCX_dom"/>
</dbReference>
<dbReference type="PANTHER" id="PTHR34580:SF9">
    <property type="entry name" value="SLL5097 PROTEIN"/>
    <property type="match status" value="1"/>
</dbReference>